<evidence type="ECO:0000313" key="4">
    <source>
        <dbReference type="Proteomes" id="UP000225972"/>
    </source>
</evidence>
<dbReference type="AlphaFoldDB" id="A0A238JB83"/>
<gene>
    <name evidence="3" type="ORF">TRP8649_01783</name>
</gene>
<evidence type="ECO:0000313" key="3">
    <source>
        <dbReference type="EMBL" id="SMX27675.1"/>
    </source>
</evidence>
<keyword evidence="2" id="KW-0472">Membrane</keyword>
<protein>
    <submittedName>
        <fullName evidence="3">Uncharacterized protein</fullName>
    </submittedName>
</protein>
<organism evidence="3 4">
    <name type="scientific">Pelagimonas phthalicica</name>
    <dbReference type="NCBI Taxonomy" id="1037362"/>
    <lineage>
        <taxon>Bacteria</taxon>
        <taxon>Pseudomonadati</taxon>
        <taxon>Pseudomonadota</taxon>
        <taxon>Alphaproteobacteria</taxon>
        <taxon>Rhodobacterales</taxon>
        <taxon>Roseobacteraceae</taxon>
        <taxon>Pelagimonas</taxon>
    </lineage>
</organism>
<evidence type="ECO:0000256" key="2">
    <source>
        <dbReference type="SAM" id="Phobius"/>
    </source>
</evidence>
<feature type="region of interest" description="Disordered" evidence="1">
    <location>
        <begin position="58"/>
        <end position="91"/>
    </location>
</feature>
<keyword evidence="2" id="KW-0812">Transmembrane</keyword>
<dbReference type="Proteomes" id="UP000225972">
    <property type="component" value="Unassembled WGS sequence"/>
</dbReference>
<keyword evidence="2" id="KW-1133">Transmembrane helix</keyword>
<reference evidence="4" key="1">
    <citation type="submission" date="2017-05" db="EMBL/GenBank/DDBJ databases">
        <authorList>
            <person name="Rodrigo-Torres L."/>
            <person name="Arahal R. D."/>
            <person name="Lucena T."/>
        </authorList>
    </citation>
    <scope>NUCLEOTIDE SEQUENCE [LARGE SCALE GENOMIC DNA]</scope>
    <source>
        <strain evidence="4">CECT 8649</strain>
    </source>
</reference>
<accession>A0A238JB83</accession>
<name>A0A238JB83_9RHOB</name>
<evidence type="ECO:0000256" key="1">
    <source>
        <dbReference type="SAM" id="MobiDB-lite"/>
    </source>
</evidence>
<dbReference type="EMBL" id="FXXP01000001">
    <property type="protein sequence ID" value="SMX27675.1"/>
    <property type="molecule type" value="Genomic_DNA"/>
</dbReference>
<proteinExistence type="predicted"/>
<keyword evidence="4" id="KW-1185">Reference proteome</keyword>
<sequence>MRSAFYYPQLRFVKDKAVLASFDPNSLAQWATILGLPIALIGLYLAWRGLRKPTAKTVNTATSSQRIRQSGSPDRDTTNTAYDSSDVDQSG</sequence>
<feature type="transmembrane region" description="Helical" evidence="2">
    <location>
        <begin position="27"/>
        <end position="47"/>
    </location>
</feature>